<feature type="compositionally biased region" description="Low complexity" evidence="1">
    <location>
        <begin position="226"/>
        <end position="240"/>
    </location>
</feature>
<evidence type="ECO:0000313" key="3">
    <source>
        <dbReference type="EMBL" id="KPL55121.1"/>
    </source>
</evidence>
<feature type="compositionally biased region" description="Low complexity" evidence="1">
    <location>
        <begin position="149"/>
        <end position="166"/>
    </location>
</feature>
<reference evidence="3 4" key="1">
    <citation type="submission" date="2015-09" db="EMBL/GenBank/DDBJ databases">
        <authorList>
            <consortium name="Swine Surveillance"/>
        </authorList>
    </citation>
    <scope>NUCLEOTIDE SEQUENCE [LARGE SCALE GENOMIC DNA]</scope>
    <source>
        <strain evidence="3 4">16</strain>
    </source>
</reference>
<dbReference type="RefSeq" id="WP_054361288.1">
    <property type="nucleotide sequence ID" value="NZ_LJYW01000001.1"/>
</dbReference>
<keyword evidence="2" id="KW-0472">Membrane</keyword>
<dbReference type="AlphaFoldDB" id="A0A0N8GFS3"/>
<feature type="transmembrane region" description="Helical" evidence="2">
    <location>
        <begin position="26"/>
        <end position="47"/>
    </location>
</feature>
<sequence length="393" mass="39757">MAALLQDPLKQIEAERAYATTSVFTLAAWGFVAVMAVLTGFAAWQYAPQRPATAGRLDGLENTGTIGTPVNPLAHARVRPNAGGIADPIALAGEVELLRQEVLDLRRLVGRADQKFDLLSQRVTLLEDQATILTAGLTSVARRPVPDAARAPEGVRAPEGGAAAPASSDIRPDPSKPAAPGRLPASDPGLTRVDPRPGDIKPGEFRPSAPAGPATATLPAGGGLPAAGNGAATAAPAPVSALPPAPQGQGGTPQAGLPAPAAPAAPGRITANPSIAIGVRSDQAPDPGGRAPETTGTVPTVAPGRGDYGVDLGGYRSLVQLRKAWLDIDARLPKLTKGYHPLAQARETGDGIEVRLVGGPFPSPAEALKYCIAAKGAGLACTPASYVGQPPGK</sequence>
<name>A0A0N8GFS3_9HYPH</name>
<evidence type="ECO:0000256" key="2">
    <source>
        <dbReference type="SAM" id="Phobius"/>
    </source>
</evidence>
<gene>
    <name evidence="3" type="ORF">ABB55_25215</name>
</gene>
<feature type="compositionally biased region" description="Basic and acidic residues" evidence="1">
    <location>
        <begin position="193"/>
        <end position="204"/>
    </location>
</feature>
<keyword evidence="2" id="KW-1133">Transmembrane helix</keyword>
<feature type="compositionally biased region" description="Low complexity" evidence="1">
    <location>
        <begin position="207"/>
        <end position="219"/>
    </location>
</feature>
<evidence type="ECO:0000256" key="1">
    <source>
        <dbReference type="SAM" id="MobiDB-lite"/>
    </source>
</evidence>
<feature type="compositionally biased region" description="Low complexity" evidence="1">
    <location>
        <begin position="254"/>
        <end position="267"/>
    </location>
</feature>
<dbReference type="EMBL" id="LJYW01000001">
    <property type="protein sequence ID" value="KPL55121.1"/>
    <property type="molecule type" value="Genomic_DNA"/>
</dbReference>
<reference evidence="3 4" key="2">
    <citation type="submission" date="2015-10" db="EMBL/GenBank/DDBJ databases">
        <title>Draft Genome Sequence of Prosthecomicrobium hirschii ATCC 27832.</title>
        <authorList>
            <person name="Daniel J."/>
            <person name="Givan S.A."/>
            <person name="Brun Y.V."/>
            <person name="Brown P.J."/>
        </authorList>
    </citation>
    <scope>NUCLEOTIDE SEQUENCE [LARGE SCALE GENOMIC DNA]</scope>
    <source>
        <strain evidence="3 4">16</strain>
    </source>
</reference>
<keyword evidence="2" id="KW-0812">Transmembrane</keyword>
<feature type="region of interest" description="Disordered" evidence="1">
    <location>
        <begin position="149"/>
        <end position="302"/>
    </location>
</feature>
<keyword evidence="4" id="KW-1185">Reference proteome</keyword>
<evidence type="ECO:0008006" key="5">
    <source>
        <dbReference type="Google" id="ProtNLM"/>
    </source>
</evidence>
<evidence type="ECO:0000313" key="4">
    <source>
        <dbReference type="Proteomes" id="UP000048984"/>
    </source>
</evidence>
<dbReference type="Proteomes" id="UP000048984">
    <property type="component" value="Unassembled WGS sequence"/>
</dbReference>
<protein>
    <recommendedName>
        <fullName evidence="5">SPOR domain-containing protein</fullName>
    </recommendedName>
</protein>
<proteinExistence type="predicted"/>
<organism evidence="3 4">
    <name type="scientific">Prosthecodimorpha hirschii</name>
    <dbReference type="NCBI Taxonomy" id="665126"/>
    <lineage>
        <taxon>Bacteria</taxon>
        <taxon>Pseudomonadati</taxon>
        <taxon>Pseudomonadota</taxon>
        <taxon>Alphaproteobacteria</taxon>
        <taxon>Hyphomicrobiales</taxon>
        <taxon>Ancalomicrobiaceae</taxon>
        <taxon>Prosthecodimorpha</taxon>
    </lineage>
</organism>
<accession>A0A0N8GFS3</accession>
<comment type="caution">
    <text evidence="3">The sequence shown here is derived from an EMBL/GenBank/DDBJ whole genome shotgun (WGS) entry which is preliminary data.</text>
</comment>